<dbReference type="KEGG" id="pda:103723764"/>
<keyword evidence="4" id="KW-1185">Reference proteome</keyword>
<feature type="domain" description="Neprosin PEP catalytic" evidence="3">
    <location>
        <begin position="159"/>
        <end position="413"/>
    </location>
</feature>
<proteinExistence type="predicted"/>
<feature type="signal peptide" evidence="2">
    <location>
        <begin position="1"/>
        <end position="26"/>
    </location>
</feature>
<evidence type="ECO:0000313" key="5">
    <source>
        <dbReference type="RefSeq" id="XP_008813014.2"/>
    </source>
</evidence>
<feature type="chain" id="PRO_5034296966" evidence="2">
    <location>
        <begin position="27"/>
        <end position="413"/>
    </location>
</feature>
<name>A0A8B7D532_PHODC</name>
<dbReference type="RefSeq" id="XP_008813014.2">
    <property type="nucleotide sequence ID" value="XM_008814792.4"/>
</dbReference>
<dbReference type="PANTHER" id="PTHR31589:SF24">
    <property type="entry name" value="OS07G0205500 PROTEIN"/>
    <property type="match status" value="1"/>
</dbReference>
<sequence>MAAHVSVNHGLLALLLVLICLSCAEGGEQATRQWLEVRRHLKRFNKPAIKSIKSPDGDIIDCVHVSHQPAFDHPFLKNHTIQVRPAFHPFDLYDENKVASKKKSSSIAQLWHQNGRCPEDTIPIRRTKRDDVLRASSVRRYGKKSHRTVPNPTSVDPDLLNESGHQHAIAYVEGDKYYGAKATINVWEPKIQQPNEFSLSQLWILGGSFGEDLNSIEAGWQVSPDLYGDNNTRLFTYWTSDAYQATGCYNLLCSGFIQINREIAMGASISPISGFGGSQYDISILVWKDPKEGNWWMQFGNDYVLGYWPSFLFSYLADSASMIEWGGEVVNSQPDGEHTSTEMGSGRFPEEGFGKASYFRNIQIVDQSNNLKAPKGVGTFTEQSNCYDVQNGNNGDWGNYFYYGGPGKNPNCP</sequence>
<dbReference type="PANTHER" id="PTHR31589">
    <property type="entry name" value="PROTEIN, PUTATIVE (DUF239)-RELATED-RELATED"/>
    <property type="match status" value="1"/>
</dbReference>
<dbReference type="InterPro" id="IPR025521">
    <property type="entry name" value="Neprosin_propep"/>
</dbReference>
<dbReference type="AlphaFoldDB" id="A0A8B7D532"/>
<evidence type="ECO:0000259" key="3">
    <source>
        <dbReference type="PROSITE" id="PS52045"/>
    </source>
</evidence>
<protein>
    <submittedName>
        <fullName evidence="5">Uncharacterized protein LOC103723764</fullName>
    </submittedName>
</protein>
<organism evidence="4 5">
    <name type="scientific">Phoenix dactylifera</name>
    <name type="common">Date palm</name>
    <dbReference type="NCBI Taxonomy" id="42345"/>
    <lineage>
        <taxon>Eukaryota</taxon>
        <taxon>Viridiplantae</taxon>
        <taxon>Streptophyta</taxon>
        <taxon>Embryophyta</taxon>
        <taxon>Tracheophyta</taxon>
        <taxon>Spermatophyta</taxon>
        <taxon>Magnoliopsida</taxon>
        <taxon>Liliopsida</taxon>
        <taxon>Arecaceae</taxon>
        <taxon>Coryphoideae</taxon>
        <taxon>Phoeniceae</taxon>
        <taxon>Phoenix</taxon>
    </lineage>
</organism>
<dbReference type="InterPro" id="IPR053168">
    <property type="entry name" value="Glutamic_endopeptidase"/>
</dbReference>
<feature type="region of interest" description="Disordered" evidence="1">
    <location>
        <begin position="141"/>
        <end position="160"/>
    </location>
</feature>
<dbReference type="OrthoDB" id="1858978at2759"/>
<reference evidence="5" key="1">
    <citation type="submission" date="2025-08" db="UniProtKB">
        <authorList>
            <consortium name="RefSeq"/>
        </authorList>
    </citation>
    <scope>IDENTIFICATION</scope>
    <source>
        <tissue evidence="5">Young leaves</tissue>
    </source>
</reference>
<accession>A0A8B7D532</accession>
<dbReference type="Pfam" id="PF14365">
    <property type="entry name" value="Neprosin_AP"/>
    <property type="match status" value="1"/>
</dbReference>
<evidence type="ECO:0000256" key="1">
    <source>
        <dbReference type="SAM" id="MobiDB-lite"/>
    </source>
</evidence>
<dbReference type="Proteomes" id="UP000228380">
    <property type="component" value="Unplaced"/>
</dbReference>
<dbReference type="Gene3D" id="3.90.1320.10">
    <property type="entry name" value="Outer-capsid protein sigma 3, large lobe"/>
    <property type="match status" value="1"/>
</dbReference>
<dbReference type="InterPro" id="IPR004314">
    <property type="entry name" value="Neprosin"/>
</dbReference>
<evidence type="ECO:0000256" key="2">
    <source>
        <dbReference type="SAM" id="SignalP"/>
    </source>
</evidence>
<evidence type="ECO:0000313" key="4">
    <source>
        <dbReference type="Proteomes" id="UP000228380"/>
    </source>
</evidence>
<gene>
    <name evidence="5" type="primary">LOC103723764</name>
</gene>
<dbReference type="PROSITE" id="PS52045">
    <property type="entry name" value="NEPROSIN_PEP_CD"/>
    <property type="match status" value="1"/>
</dbReference>
<keyword evidence="2" id="KW-0732">Signal</keyword>
<dbReference type="Pfam" id="PF03080">
    <property type="entry name" value="Neprosin"/>
    <property type="match status" value="1"/>
</dbReference>
<dbReference type="GeneID" id="103723764"/>
<dbReference type="FunFam" id="3.90.1320.10:FF:000001">
    <property type="entry name" value="Putative carboxyl-terminal proteinase"/>
    <property type="match status" value="1"/>
</dbReference>